<comment type="subcellular location">
    <subcellularLocation>
        <location evidence="1">Plastid</location>
        <location evidence="1">Chloroplast</location>
    </subcellularLocation>
</comment>
<dbReference type="GO" id="GO:0009507">
    <property type="term" value="C:chloroplast"/>
    <property type="evidence" value="ECO:0007669"/>
    <property type="project" value="UniProtKB-SubCell"/>
</dbReference>
<dbReference type="GO" id="GO:0003729">
    <property type="term" value="F:mRNA binding"/>
    <property type="evidence" value="ECO:0007669"/>
    <property type="project" value="UniProtKB-ARBA"/>
</dbReference>
<evidence type="ECO:0000256" key="5">
    <source>
        <dbReference type="ARBA" id="ARBA00022946"/>
    </source>
</evidence>
<keyword evidence="5" id="KW-0809">Transit peptide</keyword>
<reference evidence="8 9" key="1">
    <citation type="submission" date="2024-01" db="EMBL/GenBank/DDBJ databases">
        <title>Genome assemblies of Stephania.</title>
        <authorList>
            <person name="Yang L."/>
        </authorList>
    </citation>
    <scope>NUCLEOTIDE SEQUENCE [LARGE SCALE GENOMIC DNA]</scope>
    <source>
        <strain evidence="8">YNDBR</strain>
        <tissue evidence="8">Leaf</tissue>
    </source>
</reference>
<accession>A0AAP0NVA6</accession>
<feature type="compositionally biased region" description="Low complexity" evidence="7">
    <location>
        <begin position="45"/>
        <end position="55"/>
    </location>
</feature>
<protein>
    <recommendedName>
        <fullName evidence="10">Pentatricopeptide repeat-containing protein</fullName>
    </recommendedName>
</protein>
<keyword evidence="9" id="KW-1185">Reference proteome</keyword>
<dbReference type="InterPro" id="IPR002885">
    <property type="entry name" value="PPR_rpt"/>
</dbReference>
<dbReference type="InterPro" id="IPR011990">
    <property type="entry name" value="TPR-like_helical_dom_sf"/>
</dbReference>
<evidence type="ECO:0000256" key="1">
    <source>
        <dbReference type="ARBA" id="ARBA00004229"/>
    </source>
</evidence>
<evidence type="ECO:0000256" key="3">
    <source>
        <dbReference type="ARBA" id="ARBA00022640"/>
    </source>
</evidence>
<dbReference type="PROSITE" id="PS51375">
    <property type="entry name" value="PPR"/>
    <property type="match status" value="7"/>
</dbReference>
<gene>
    <name evidence="8" type="ORF">Syun_017955</name>
</gene>
<dbReference type="PANTHER" id="PTHR47926:SF452">
    <property type="entry name" value="PENTATRICOPEPTIDE REPEAT-CONTAINING PROTEIN"/>
    <property type="match status" value="1"/>
</dbReference>
<dbReference type="GO" id="GO:0009451">
    <property type="term" value="P:RNA modification"/>
    <property type="evidence" value="ECO:0007669"/>
    <property type="project" value="InterPro"/>
</dbReference>
<dbReference type="Pfam" id="PF01535">
    <property type="entry name" value="PPR"/>
    <property type="match status" value="4"/>
</dbReference>
<evidence type="ECO:0000313" key="9">
    <source>
        <dbReference type="Proteomes" id="UP001420932"/>
    </source>
</evidence>
<evidence type="ECO:0000313" key="8">
    <source>
        <dbReference type="EMBL" id="KAK9120338.1"/>
    </source>
</evidence>
<dbReference type="FunFam" id="1.25.40.10:FF:000573">
    <property type="entry name" value="Pentatricopeptide repeat-containing protein mitochondrial"/>
    <property type="match status" value="1"/>
</dbReference>
<dbReference type="InterPro" id="IPR046848">
    <property type="entry name" value="E_motif"/>
</dbReference>
<feature type="repeat" description="PPR" evidence="6">
    <location>
        <begin position="412"/>
        <end position="446"/>
    </location>
</feature>
<comment type="caution">
    <text evidence="8">The sequence shown here is derived from an EMBL/GenBank/DDBJ whole genome shotgun (WGS) entry which is preliminary data.</text>
</comment>
<evidence type="ECO:0008006" key="10">
    <source>
        <dbReference type="Google" id="ProtNLM"/>
    </source>
</evidence>
<feature type="repeat" description="PPR" evidence="6">
    <location>
        <begin position="85"/>
        <end position="119"/>
    </location>
</feature>
<keyword evidence="3" id="KW-0934">Plastid</keyword>
<keyword evidence="2" id="KW-0150">Chloroplast</keyword>
<proteinExistence type="predicted"/>
<feature type="compositionally biased region" description="Pro residues" evidence="7">
    <location>
        <begin position="35"/>
        <end position="44"/>
    </location>
</feature>
<dbReference type="Gene3D" id="1.25.40.10">
    <property type="entry name" value="Tetratricopeptide repeat domain"/>
    <property type="match status" value="7"/>
</dbReference>
<dbReference type="PANTHER" id="PTHR47926">
    <property type="entry name" value="PENTATRICOPEPTIDE REPEAT-CONTAINING PROTEIN"/>
    <property type="match status" value="1"/>
</dbReference>
<dbReference type="AlphaFoldDB" id="A0AAP0NVA6"/>
<evidence type="ECO:0000256" key="7">
    <source>
        <dbReference type="SAM" id="MobiDB-lite"/>
    </source>
</evidence>
<dbReference type="Proteomes" id="UP001420932">
    <property type="component" value="Unassembled WGS sequence"/>
</dbReference>
<feature type="repeat" description="PPR" evidence="6">
    <location>
        <begin position="207"/>
        <end position="241"/>
    </location>
</feature>
<feature type="repeat" description="PPR" evidence="6">
    <location>
        <begin position="650"/>
        <end position="680"/>
    </location>
</feature>
<feature type="region of interest" description="Disordered" evidence="7">
    <location>
        <begin position="8"/>
        <end position="61"/>
    </location>
</feature>
<dbReference type="NCBIfam" id="TIGR00756">
    <property type="entry name" value="PPR"/>
    <property type="match status" value="6"/>
</dbReference>
<name>A0AAP0NVA6_9MAGN</name>
<feature type="repeat" description="PPR" evidence="6">
    <location>
        <begin position="514"/>
        <end position="548"/>
    </location>
</feature>
<evidence type="ECO:0000256" key="6">
    <source>
        <dbReference type="PROSITE-ProRule" id="PRU00708"/>
    </source>
</evidence>
<sequence>MAAAAAAMATSHLHLRHHKPTFPTSPNKTLSTVPHSPPPPPLLSPPNDNNNNKKPPSTRARLSQLCQQGRPDLALRHFDSIPRPNTVLWNTIIIGFIFNGFPSDALRFYARMSHSSPPPKSDSYTYSSALKACAHTRHLPLGKSLHCRILRTHSKLSPIVSNSLLNMYSSCLSPWFELGGQEMGLKNCEFSRGDSVQKVFDKMGKRNVVSWNTMIAWYVRTGRAVLALKQFKLMISVGIQPTAVSFVNVFPAVAASGDRKNCNVLYALLLKFGSEYVNDLFVVSSAISMYSEVSDVESARLVFSLSIERNTEVWNTMIGGYLQNGCYEEGLDVFLRVLGLDDIVPDNVTFLAALTAISQLQRLEFGRQVHAYVVKNSMASETIILNALIAMYSKCDSIMLAFKVFEKMLDRDSVSWNTMISAFVQNGLDHEGLMLVYEMQKQGFILDSVTMTALLSAASNIGDSDIGKQTHAYLFRHGIRFEGIDSYLIDMYAKSGLIETSQRLFENTCAQARDQVTWNAMISGHTQNGQVEQAFNVLSQMLEFEQTPNAVTLASVLPACNPLGGISVGKQIHGYAIRHSMDHNVFVGTALVDMYSKCGAISYAEKVCGTLPEKNSVTYTTMILGYGQHGLGERALSMFYSLSESGMIPDAITFVAILSACSYAGLVDEGIQIFDSMEREYNISPTPEHYCCVVDMLGRAGRVSEAYEFVEQLGDKGNIVGIWGSLLSACRIHGEVELGKLVASRLLELEEGNGLAGYHVLLSNILADEGMWDSANKVRENMKEKGVRKEAGCSWIEIGGTVNCFISKDQKHPQSHAIYSKLEQLSLEMKEAGYRPSIGWYNSAIS</sequence>
<organism evidence="8 9">
    <name type="scientific">Stephania yunnanensis</name>
    <dbReference type="NCBI Taxonomy" id="152371"/>
    <lineage>
        <taxon>Eukaryota</taxon>
        <taxon>Viridiplantae</taxon>
        <taxon>Streptophyta</taxon>
        <taxon>Embryophyta</taxon>
        <taxon>Tracheophyta</taxon>
        <taxon>Spermatophyta</taxon>
        <taxon>Magnoliopsida</taxon>
        <taxon>Ranunculales</taxon>
        <taxon>Menispermaceae</taxon>
        <taxon>Menispermoideae</taxon>
        <taxon>Cissampelideae</taxon>
        <taxon>Stephania</taxon>
    </lineage>
</organism>
<dbReference type="InterPro" id="IPR046960">
    <property type="entry name" value="PPR_At4g14850-like_plant"/>
</dbReference>
<dbReference type="Pfam" id="PF20431">
    <property type="entry name" value="E_motif"/>
    <property type="match status" value="1"/>
</dbReference>
<evidence type="ECO:0000256" key="4">
    <source>
        <dbReference type="ARBA" id="ARBA00022737"/>
    </source>
</evidence>
<dbReference type="FunFam" id="1.25.40.10:FF:000645">
    <property type="entry name" value="Pentatricopeptide repeat-containing protein chloroplastic"/>
    <property type="match status" value="1"/>
</dbReference>
<dbReference type="FunFam" id="1.25.40.10:FF:000496">
    <property type="entry name" value="Pentatricopeptide repeat-containing protein chloroplastic"/>
    <property type="match status" value="1"/>
</dbReference>
<feature type="repeat" description="PPR" evidence="6">
    <location>
        <begin position="615"/>
        <end position="649"/>
    </location>
</feature>
<keyword evidence="4" id="KW-0677">Repeat</keyword>
<evidence type="ECO:0000256" key="2">
    <source>
        <dbReference type="ARBA" id="ARBA00022528"/>
    </source>
</evidence>
<dbReference type="EMBL" id="JBBNAF010000008">
    <property type="protein sequence ID" value="KAK9120338.1"/>
    <property type="molecule type" value="Genomic_DNA"/>
</dbReference>
<feature type="compositionally biased region" description="Polar residues" evidence="7">
    <location>
        <begin position="22"/>
        <end position="33"/>
    </location>
</feature>
<feature type="repeat" description="PPR" evidence="6">
    <location>
        <begin position="310"/>
        <end position="345"/>
    </location>
</feature>
<dbReference type="Pfam" id="PF13041">
    <property type="entry name" value="PPR_2"/>
    <property type="match status" value="4"/>
</dbReference>